<accession>A0ABN7ARX8</accession>
<evidence type="ECO:0000313" key="3">
    <source>
        <dbReference type="Proteomes" id="UP001307889"/>
    </source>
</evidence>
<feature type="region of interest" description="Disordered" evidence="1">
    <location>
        <begin position="25"/>
        <end position="114"/>
    </location>
</feature>
<proteinExistence type="predicted"/>
<organism evidence="2 3">
    <name type="scientific">Nesidiocoris tenuis</name>
    <dbReference type="NCBI Taxonomy" id="355587"/>
    <lineage>
        <taxon>Eukaryota</taxon>
        <taxon>Metazoa</taxon>
        <taxon>Ecdysozoa</taxon>
        <taxon>Arthropoda</taxon>
        <taxon>Hexapoda</taxon>
        <taxon>Insecta</taxon>
        <taxon>Pterygota</taxon>
        <taxon>Neoptera</taxon>
        <taxon>Paraneoptera</taxon>
        <taxon>Hemiptera</taxon>
        <taxon>Heteroptera</taxon>
        <taxon>Panheteroptera</taxon>
        <taxon>Cimicomorpha</taxon>
        <taxon>Miridae</taxon>
        <taxon>Dicyphina</taxon>
        <taxon>Nesidiocoris</taxon>
    </lineage>
</organism>
<gene>
    <name evidence="2" type="ORF">NTJ_07773</name>
</gene>
<dbReference type="Proteomes" id="UP001307889">
    <property type="component" value="Chromosome 5"/>
</dbReference>
<reference evidence="2 3" key="1">
    <citation type="submission" date="2023-09" db="EMBL/GenBank/DDBJ databases">
        <title>Nesidiocoris tenuis whole genome shotgun sequence.</title>
        <authorList>
            <person name="Shibata T."/>
            <person name="Shimoda M."/>
            <person name="Kobayashi T."/>
            <person name="Uehara T."/>
        </authorList>
    </citation>
    <scope>NUCLEOTIDE SEQUENCE [LARGE SCALE GENOMIC DNA]</scope>
    <source>
        <strain evidence="2 3">Japan</strain>
    </source>
</reference>
<evidence type="ECO:0000313" key="2">
    <source>
        <dbReference type="EMBL" id="BES94963.1"/>
    </source>
</evidence>
<protein>
    <submittedName>
        <fullName evidence="2">Uncharacterized protein</fullName>
    </submittedName>
</protein>
<keyword evidence="3" id="KW-1185">Reference proteome</keyword>
<evidence type="ECO:0000256" key="1">
    <source>
        <dbReference type="SAM" id="MobiDB-lite"/>
    </source>
</evidence>
<feature type="compositionally biased region" description="Gly residues" evidence="1">
    <location>
        <begin position="79"/>
        <end position="88"/>
    </location>
</feature>
<dbReference type="EMBL" id="AP028913">
    <property type="protein sequence ID" value="BES94963.1"/>
    <property type="molecule type" value="Genomic_DNA"/>
</dbReference>
<sequence length="114" mass="12229">MKYLSFEICKNAFSDFEEFRTRCGIFNPKREYPAPSRTQGPPPGRRRRSPASGTKPPSRVGPEREADTRQTPSLRTGRRCGGGAGGSAAAGTTPKNGGRARPPSREPVGRGAKA</sequence>
<name>A0ABN7ARX8_9HEMI</name>